<dbReference type="Gene3D" id="3.40.50.720">
    <property type="entry name" value="NAD(P)-binding Rossmann-like Domain"/>
    <property type="match status" value="1"/>
</dbReference>
<dbReference type="Gene3D" id="3.90.180.10">
    <property type="entry name" value="Medium-chain alcohol dehydrogenases, catalytic domain"/>
    <property type="match status" value="1"/>
</dbReference>
<keyword evidence="3" id="KW-0560">Oxidoreductase</keyword>
<dbReference type="Pfam" id="PF08240">
    <property type="entry name" value="ADH_N"/>
    <property type="match status" value="1"/>
</dbReference>
<proteinExistence type="inferred from homology"/>
<dbReference type="SUPFAM" id="SSF51735">
    <property type="entry name" value="NAD(P)-binding Rossmann-fold domains"/>
    <property type="match status" value="1"/>
</dbReference>
<dbReference type="Pfam" id="PF00107">
    <property type="entry name" value="ADH_zinc_N"/>
    <property type="match status" value="1"/>
</dbReference>
<dbReference type="InterPro" id="IPR013149">
    <property type="entry name" value="ADH-like_C"/>
</dbReference>
<evidence type="ECO:0000256" key="4">
    <source>
        <dbReference type="ARBA" id="ARBA00023027"/>
    </source>
</evidence>
<keyword evidence="9" id="KW-1185">Reference proteome</keyword>
<dbReference type="Proteomes" id="UP000616837">
    <property type="component" value="Unassembled WGS sequence"/>
</dbReference>
<evidence type="ECO:0000256" key="3">
    <source>
        <dbReference type="ARBA" id="ARBA00023002"/>
    </source>
</evidence>
<accession>A0ABR8PE73</accession>
<gene>
    <name evidence="8" type="ORF">H9564_07590</name>
</gene>
<dbReference type="InterPro" id="IPR002328">
    <property type="entry name" value="ADH_Zn_CS"/>
</dbReference>
<evidence type="ECO:0000256" key="1">
    <source>
        <dbReference type="ARBA" id="ARBA00022723"/>
    </source>
</evidence>
<comment type="similarity">
    <text evidence="5">Belongs to the zinc-containing alcohol dehydrogenase family.</text>
</comment>
<dbReference type="CDD" id="cd08278">
    <property type="entry name" value="benzyl_alcohol_DH"/>
    <property type="match status" value="1"/>
</dbReference>
<reference evidence="8 9" key="1">
    <citation type="submission" date="2020-08" db="EMBL/GenBank/DDBJ databases">
        <title>A Genomic Blueprint of the Chicken Gut Microbiome.</title>
        <authorList>
            <person name="Gilroy R."/>
            <person name="Ravi A."/>
            <person name="Getino M."/>
            <person name="Pursley I."/>
            <person name="Horton D.L."/>
            <person name="Alikhan N.-F."/>
            <person name="Baker D."/>
            <person name="Gharbi K."/>
            <person name="Hall N."/>
            <person name="Watson M."/>
            <person name="Adriaenssens E.M."/>
            <person name="Foster-Nyarko E."/>
            <person name="Jarju S."/>
            <person name="Secka A."/>
            <person name="Antonio M."/>
            <person name="Oren A."/>
            <person name="Chaudhuri R."/>
            <person name="La Ragione R.M."/>
            <person name="Hildebrand F."/>
            <person name="Pallen M.J."/>
        </authorList>
    </citation>
    <scope>NUCLEOTIDE SEQUENCE [LARGE SCALE GENOMIC DNA]</scope>
    <source>
        <strain evidence="8 9">Sa3CUN2</strain>
    </source>
</reference>
<dbReference type="InterPro" id="IPR011032">
    <property type="entry name" value="GroES-like_sf"/>
</dbReference>
<dbReference type="PROSITE" id="PS00059">
    <property type="entry name" value="ADH_ZINC"/>
    <property type="match status" value="1"/>
</dbReference>
<evidence type="ECO:0000259" key="7">
    <source>
        <dbReference type="Pfam" id="PF08240"/>
    </source>
</evidence>
<keyword evidence="4" id="KW-0520">NAD</keyword>
<evidence type="ECO:0000256" key="5">
    <source>
        <dbReference type="RuleBase" id="RU361277"/>
    </source>
</evidence>
<dbReference type="EMBL" id="JACSQW010000022">
    <property type="protein sequence ID" value="MBD7895552.1"/>
    <property type="molecule type" value="Genomic_DNA"/>
</dbReference>
<sequence length="345" mass="37057">MLHPFFADKGINLLRKGCHTDAIGRDGATTPLPVALGHEGAGVVEKVGKNVTSVQPRDHVVLSFSYCGHCYNCEHGHPGMCEHFNELNFSGINYDGSHRLHMPDGQDISTFFGQSSFADHVVADEHNVVKVDSNVDINLLGPLGCGIQTGAGTVLNYLKPKPEDTIAILGVGAVGLSAVMAAKVANMKHIIAVNRNGNHLDLARELGATEVIDNSVEDTEEAIRKAVPRGVTYVIDTIGNSGVILSGIHSLAPAGECVLVGVGGEIKLNLMNDLLLESKKLSGVVEGDSQPQSFIPQLVKYYQEGRFPFDKLIKTYDFENINQAFNDSAKGEVIKPVIKINPDLQ</sequence>
<evidence type="ECO:0000259" key="6">
    <source>
        <dbReference type="Pfam" id="PF00107"/>
    </source>
</evidence>
<comment type="cofactor">
    <cofactor evidence="5">
        <name>Zn(2+)</name>
        <dbReference type="ChEBI" id="CHEBI:29105"/>
    </cofactor>
</comment>
<keyword evidence="1 5" id="KW-0479">Metal-binding</keyword>
<evidence type="ECO:0000313" key="8">
    <source>
        <dbReference type="EMBL" id="MBD7895552.1"/>
    </source>
</evidence>
<dbReference type="PANTHER" id="PTHR43880">
    <property type="entry name" value="ALCOHOL DEHYDROGENASE"/>
    <property type="match status" value="1"/>
</dbReference>
<feature type="domain" description="Alcohol dehydrogenase-like N-terminal" evidence="7">
    <location>
        <begin position="18"/>
        <end position="132"/>
    </location>
</feature>
<feature type="domain" description="Alcohol dehydrogenase-like C-terminal" evidence="6">
    <location>
        <begin position="173"/>
        <end position="291"/>
    </location>
</feature>
<name>A0ABR8PE73_9LACO</name>
<organism evidence="8 9">
    <name type="scientific">Limosilactobacillus avistercoris</name>
    <dbReference type="NCBI Taxonomy" id="2762243"/>
    <lineage>
        <taxon>Bacteria</taxon>
        <taxon>Bacillati</taxon>
        <taxon>Bacillota</taxon>
        <taxon>Bacilli</taxon>
        <taxon>Lactobacillales</taxon>
        <taxon>Lactobacillaceae</taxon>
        <taxon>Limosilactobacillus</taxon>
    </lineage>
</organism>
<evidence type="ECO:0000256" key="2">
    <source>
        <dbReference type="ARBA" id="ARBA00022833"/>
    </source>
</evidence>
<dbReference type="PANTHER" id="PTHR43880:SF12">
    <property type="entry name" value="ALCOHOL DEHYDROGENASE CLASS-3"/>
    <property type="match status" value="1"/>
</dbReference>
<dbReference type="InterPro" id="IPR036291">
    <property type="entry name" value="NAD(P)-bd_dom_sf"/>
</dbReference>
<dbReference type="InterPro" id="IPR013154">
    <property type="entry name" value="ADH-like_N"/>
</dbReference>
<comment type="caution">
    <text evidence="8">The sequence shown here is derived from an EMBL/GenBank/DDBJ whole genome shotgun (WGS) entry which is preliminary data.</text>
</comment>
<keyword evidence="2 5" id="KW-0862">Zinc</keyword>
<dbReference type="SUPFAM" id="SSF50129">
    <property type="entry name" value="GroES-like"/>
    <property type="match status" value="2"/>
</dbReference>
<protein>
    <submittedName>
        <fullName evidence="8">NAD(P)-dependent alcohol dehydrogenase</fullName>
    </submittedName>
</protein>
<evidence type="ECO:0000313" key="9">
    <source>
        <dbReference type="Proteomes" id="UP000616837"/>
    </source>
</evidence>